<proteinExistence type="predicted"/>
<dbReference type="SUPFAM" id="SSF52058">
    <property type="entry name" value="L domain-like"/>
    <property type="match status" value="1"/>
</dbReference>
<accession>A0AAV5D7N5</accession>
<comment type="caution">
    <text evidence="2">The sequence shown here is derived from an EMBL/GenBank/DDBJ whole genome shotgun (WGS) entry which is preliminary data.</text>
</comment>
<dbReference type="EMBL" id="BQKI01000013">
    <property type="protein sequence ID" value="GJN07004.1"/>
    <property type="molecule type" value="Genomic_DNA"/>
</dbReference>
<evidence type="ECO:0000313" key="2">
    <source>
        <dbReference type="EMBL" id="GJN07004.1"/>
    </source>
</evidence>
<name>A0AAV5D7N5_ELECO</name>
<gene>
    <name evidence="2" type="primary">ga24789</name>
    <name evidence="2" type="ORF">PR202_ga24789</name>
</gene>
<dbReference type="PANTHER" id="PTHR48007">
    <property type="entry name" value="LEUCINE-RICH REPEAT RECEPTOR-LIKE PROTEIN KINASE PXC1"/>
    <property type="match status" value="1"/>
</dbReference>
<dbReference type="Proteomes" id="UP001054889">
    <property type="component" value="Unassembled WGS sequence"/>
</dbReference>
<dbReference type="InterPro" id="IPR032675">
    <property type="entry name" value="LRR_dom_sf"/>
</dbReference>
<evidence type="ECO:0008006" key="4">
    <source>
        <dbReference type="Google" id="ProtNLM"/>
    </source>
</evidence>
<evidence type="ECO:0000313" key="3">
    <source>
        <dbReference type="Proteomes" id="UP001054889"/>
    </source>
</evidence>
<keyword evidence="3" id="KW-1185">Reference proteome</keyword>
<reference evidence="2" key="2">
    <citation type="submission" date="2021-12" db="EMBL/GenBank/DDBJ databases">
        <title>Resequencing data analysis of finger millet.</title>
        <authorList>
            <person name="Hatakeyama M."/>
            <person name="Aluri S."/>
            <person name="Balachadran M.T."/>
            <person name="Sivarajan S.R."/>
            <person name="Poveda L."/>
            <person name="Shimizu-Inatsugi R."/>
            <person name="Schlapbach R."/>
            <person name="Sreeman S.M."/>
            <person name="Shimizu K.K."/>
        </authorList>
    </citation>
    <scope>NUCLEOTIDE SEQUENCE</scope>
</reference>
<protein>
    <recommendedName>
        <fullName evidence="4">Leucine-rich repeat-containing N-terminal plant-type domain-containing protein</fullName>
    </recommendedName>
</protein>
<dbReference type="Pfam" id="PF13855">
    <property type="entry name" value="LRR_8"/>
    <property type="match status" value="1"/>
</dbReference>
<reference evidence="2" key="1">
    <citation type="journal article" date="2018" name="DNA Res.">
        <title>Multiple hybrid de novo genome assembly of finger millet, an orphan allotetraploid crop.</title>
        <authorList>
            <person name="Hatakeyama M."/>
            <person name="Aluri S."/>
            <person name="Balachadran M.T."/>
            <person name="Sivarajan S.R."/>
            <person name="Patrignani A."/>
            <person name="Gruter S."/>
            <person name="Poveda L."/>
            <person name="Shimizu-Inatsugi R."/>
            <person name="Baeten J."/>
            <person name="Francoijs K.J."/>
            <person name="Nataraja K.N."/>
            <person name="Reddy Y.A.N."/>
            <person name="Phadnis S."/>
            <person name="Ravikumar R.L."/>
            <person name="Schlapbach R."/>
            <person name="Sreeman S.M."/>
            <person name="Shimizu K.K."/>
        </authorList>
    </citation>
    <scope>NUCLEOTIDE SEQUENCE</scope>
</reference>
<evidence type="ECO:0000256" key="1">
    <source>
        <dbReference type="SAM" id="MobiDB-lite"/>
    </source>
</evidence>
<dbReference type="PANTHER" id="PTHR48007:SF4">
    <property type="entry name" value="LEUCINE-RICH REPEAT RECEPTOR-LIKE PROTEIN KINASE PXC1"/>
    <property type="match status" value="1"/>
</dbReference>
<dbReference type="InterPro" id="IPR046959">
    <property type="entry name" value="PRK1-6/SRF4-like"/>
</dbReference>
<dbReference type="InterPro" id="IPR001611">
    <property type="entry name" value="Leu-rich_rpt"/>
</dbReference>
<dbReference type="AlphaFoldDB" id="A0AAV5D7N5"/>
<feature type="region of interest" description="Disordered" evidence="1">
    <location>
        <begin position="13"/>
        <end position="33"/>
    </location>
</feature>
<sequence length="172" mass="18169">MVVLVGDLGVLEPDAAGDRSGGPTARARGEAERHRRAYHLPSAAPTRTAFLAANWSTGDACGGRWTGVTCSADGRRVVALSLPSLDLRGPLDPLGHLAELRTLDLRGNRLNGTLDALLRGAPNLALLYLSRNEVSGEIPADAVARLARLARVDLADNSLPRARPAGRRAREA</sequence>
<organism evidence="2 3">
    <name type="scientific">Eleusine coracana subsp. coracana</name>
    <dbReference type="NCBI Taxonomy" id="191504"/>
    <lineage>
        <taxon>Eukaryota</taxon>
        <taxon>Viridiplantae</taxon>
        <taxon>Streptophyta</taxon>
        <taxon>Embryophyta</taxon>
        <taxon>Tracheophyta</taxon>
        <taxon>Spermatophyta</taxon>
        <taxon>Magnoliopsida</taxon>
        <taxon>Liliopsida</taxon>
        <taxon>Poales</taxon>
        <taxon>Poaceae</taxon>
        <taxon>PACMAD clade</taxon>
        <taxon>Chloridoideae</taxon>
        <taxon>Cynodonteae</taxon>
        <taxon>Eleusininae</taxon>
        <taxon>Eleusine</taxon>
    </lineage>
</organism>
<dbReference type="Gene3D" id="3.80.10.10">
    <property type="entry name" value="Ribonuclease Inhibitor"/>
    <property type="match status" value="1"/>
</dbReference>